<evidence type="ECO:0000256" key="2">
    <source>
        <dbReference type="ARBA" id="ARBA00012438"/>
    </source>
</evidence>
<dbReference type="InterPro" id="IPR029016">
    <property type="entry name" value="GAF-like_dom_sf"/>
</dbReference>
<keyword evidence="8" id="KW-0808">Transferase</keyword>
<dbReference type="InterPro" id="IPR053159">
    <property type="entry name" value="Hybrid_Histidine_Kinase"/>
</dbReference>
<dbReference type="Pfam" id="PF00512">
    <property type="entry name" value="HisKA"/>
    <property type="match status" value="1"/>
</dbReference>
<dbReference type="GO" id="GO:0005524">
    <property type="term" value="F:ATP binding"/>
    <property type="evidence" value="ECO:0007669"/>
    <property type="project" value="InterPro"/>
</dbReference>
<dbReference type="SMART" id="SM00387">
    <property type="entry name" value="HATPase_c"/>
    <property type="match status" value="1"/>
</dbReference>
<dbReference type="InterPro" id="IPR005467">
    <property type="entry name" value="His_kinase_dom"/>
</dbReference>
<dbReference type="Gene3D" id="3.30.450.20">
    <property type="entry name" value="PAS domain"/>
    <property type="match status" value="1"/>
</dbReference>
<dbReference type="Gene3D" id="3.30.565.10">
    <property type="entry name" value="Histidine kinase-like ATPase, C-terminal domain"/>
    <property type="match status" value="1"/>
</dbReference>
<dbReference type="InterPro" id="IPR000719">
    <property type="entry name" value="Prot_kinase_dom"/>
</dbReference>
<dbReference type="SUPFAM" id="SSF55781">
    <property type="entry name" value="GAF domain-like"/>
    <property type="match status" value="1"/>
</dbReference>
<dbReference type="EC" id="2.7.13.3" evidence="2"/>
<feature type="domain" description="Histidine kinase" evidence="5">
    <location>
        <begin position="1602"/>
        <end position="1818"/>
    </location>
</feature>
<dbReference type="GO" id="GO:0000155">
    <property type="term" value="F:phosphorelay sensor kinase activity"/>
    <property type="evidence" value="ECO:0007669"/>
    <property type="project" value="InterPro"/>
</dbReference>
<dbReference type="SMART" id="SM00388">
    <property type="entry name" value="HisKA"/>
    <property type="match status" value="1"/>
</dbReference>
<dbReference type="SMART" id="SM00065">
    <property type="entry name" value="GAF"/>
    <property type="match status" value="1"/>
</dbReference>
<keyword evidence="3" id="KW-0597">Phosphoprotein</keyword>
<dbReference type="SUPFAM" id="SSF52540">
    <property type="entry name" value="P-loop containing nucleoside triphosphate hydrolases"/>
    <property type="match status" value="1"/>
</dbReference>
<organism evidence="8 9">
    <name type="scientific">Rhizobium mesoamericanum STM3625</name>
    <dbReference type="NCBI Taxonomy" id="1211777"/>
    <lineage>
        <taxon>Bacteria</taxon>
        <taxon>Pseudomonadati</taxon>
        <taxon>Pseudomonadota</taxon>
        <taxon>Alphaproteobacteria</taxon>
        <taxon>Hyphomicrobiales</taxon>
        <taxon>Rhizobiaceae</taxon>
        <taxon>Rhizobium/Agrobacterium group</taxon>
        <taxon>Rhizobium</taxon>
    </lineage>
</organism>
<dbReference type="InterPro" id="IPR001610">
    <property type="entry name" value="PAC"/>
</dbReference>
<reference evidence="8 9" key="1">
    <citation type="journal article" date="2013" name="Genome Announc.">
        <title>Draft Genome Sequence of Rhizobium mesoamericanum STM3625, a Nitrogen-Fixing Symbiont of Mimosa pudica Isolated in French Guiana (South America).</title>
        <authorList>
            <person name="Moulin L."/>
            <person name="Mornico D."/>
            <person name="Melkonian R."/>
            <person name="Klonowska A."/>
        </authorList>
    </citation>
    <scope>NUCLEOTIDE SEQUENCE [LARGE SCALE GENOMIC DNA]</scope>
    <source>
        <strain evidence="8 9">STM3625</strain>
    </source>
</reference>
<evidence type="ECO:0000259" key="7">
    <source>
        <dbReference type="PROSITE" id="PS50113"/>
    </source>
</evidence>
<protein>
    <recommendedName>
        <fullName evidence="2">histidine kinase</fullName>
        <ecNumber evidence="2">2.7.13.3</ecNumber>
    </recommendedName>
</protein>
<dbReference type="PANTHER" id="PTHR43642">
    <property type="entry name" value="HYBRID SIGNAL TRANSDUCTION HISTIDINE KINASE G"/>
    <property type="match status" value="1"/>
</dbReference>
<dbReference type="eggNOG" id="COG0515">
    <property type="taxonomic scope" value="Bacteria"/>
</dbReference>
<comment type="catalytic activity">
    <reaction evidence="1">
        <text>ATP + protein L-histidine = ADP + protein N-phospho-L-histidine.</text>
        <dbReference type="EC" id="2.7.13.3"/>
    </reaction>
</comment>
<dbReference type="InterPro" id="IPR003594">
    <property type="entry name" value="HATPase_dom"/>
</dbReference>
<feature type="domain" description="Protein kinase" evidence="4">
    <location>
        <begin position="1"/>
        <end position="270"/>
    </location>
</feature>
<keyword evidence="9" id="KW-1185">Reference proteome</keyword>
<dbReference type="PROSITE" id="PS50109">
    <property type="entry name" value="HIS_KIN"/>
    <property type="match status" value="1"/>
</dbReference>
<dbReference type="InterPro" id="IPR041664">
    <property type="entry name" value="AAA_16"/>
</dbReference>
<dbReference type="InterPro" id="IPR036890">
    <property type="entry name" value="HATPase_C_sf"/>
</dbReference>
<comment type="caution">
    <text evidence="8">The sequence shown here is derived from an EMBL/GenBank/DDBJ whole genome shotgun (WGS) entry which is preliminary data.</text>
</comment>
<feature type="domain" description="PAS" evidence="6">
    <location>
        <begin position="1461"/>
        <end position="1531"/>
    </location>
</feature>
<dbReference type="Pfam" id="PF08447">
    <property type="entry name" value="PAS_3"/>
    <property type="match status" value="1"/>
</dbReference>
<evidence type="ECO:0000256" key="3">
    <source>
        <dbReference type="ARBA" id="ARBA00022553"/>
    </source>
</evidence>
<dbReference type="STRING" id="1211777.BN77_4342"/>
<dbReference type="Gene3D" id="3.40.50.300">
    <property type="entry name" value="P-loop containing nucleotide triphosphate hydrolases"/>
    <property type="match status" value="1"/>
</dbReference>
<dbReference type="HOGENOM" id="CLU_000445_34_2_5"/>
<dbReference type="SUPFAM" id="SSF55785">
    <property type="entry name" value="PYP-like sensor domain (PAS domain)"/>
    <property type="match status" value="1"/>
</dbReference>
<dbReference type="InterPro" id="IPR011009">
    <property type="entry name" value="Kinase-like_dom_sf"/>
</dbReference>
<dbReference type="PROSITE" id="PS50011">
    <property type="entry name" value="PROTEIN_KINASE_DOM"/>
    <property type="match status" value="1"/>
</dbReference>
<dbReference type="InterPro" id="IPR035965">
    <property type="entry name" value="PAS-like_dom_sf"/>
</dbReference>
<dbReference type="InterPro" id="IPR003018">
    <property type="entry name" value="GAF"/>
</dbReference>
<dbReference type="Pfam" id="PF01590">
    <property type="entry name" value="GAF"/>
    <property type="match status" value="1"/>
</dbReference>
<dbReference type="InterPro" id="IPR000014">
    <property type="entry name" value="PAS"/>
</dbReference>
<dbReference type="SUPFAM" id="SSF55874">
    <property type="entry name" value="ATPase domain of HSP90 chaperone/DNA topoisomerase II/histidine kinase"/>
    <property type="match status" value="1"/>
</dbReference>
<dbReference type="Gene3D" id="3.30.450.40">
    <property type="match status" value="1"/>
</dbReference>
<dbReference type="SMART" id="SM00091">
    <property type="entry name" value="PAS"/>
    <property type="match status" value="1"/>
</dbReference>
<dbReference type="eggNOG" id="COG4191">
    <property type="taxonomic scope" value="Bacteria"/>
</dbReference>
<dbReference type="SUPFAM" id="SSF47384">
    <property type="entry name" value="Homodimeric domain of signal transducing histidine kinase"/>
    <property type="match status" value="1"/>
</dbReference>
<dbReference type="InterPro" id="IPR036097">
    <property type="entry name" value="HisK_dim/P_sf"/>
</dbReference>
<dbReference type="Gene3D" id="1.10.287.130">
    <property type="match status" value="1"/>
</dbReference>
<feature type="domain" description="PAC" evidence="7">
    <location>
        <begin position="1534"/>
        <end position="1586"/>
    </location>
</feature>
<dbReference type="InterPro" id="IPR000700">
    <property type="entry name" value="PAS-assoc_C"/>
</dbReference>
<dbReference type="eggNOG" id="COG3899">
    <property type="taxonomic scope" value="Bacteria"/>
</dbReference>
<dbReference type="Gene3D" id="1.10.510.10">
    <property type="entry name" value="Transferase(Phosphotransferase) domain 1"/>
    <property type="match status" value="1"/>
</dbReference>
<gene>
    <name evidence="8" type="ORF">BN77_4342</name>
</gene>
<dbReference type="PRINTS" id="PR00344">
    <property type="entry name" value="BCTRLSENSOR"/>
</dbReference>
<accession>K0Q3J7</accession>
<dbReference type="SUPFAM" id="SSF56112">
    <property type="entry name" value="Protein kinase-like (PK-like)"/>
    <property type="match status" value="1"/>
</dbReference>
<dbReference type="RefSeq" id="WP_007535342.1">
    <property type="nucleotide sequence ID" value="NZ_HF536772.1"/>
</dbReference>
<dbReference type="InterPro" id="IPR027417">
    <property type="entry name" value="P-loop_NTPase"/>
</dbReference>
<evidence type="ECO:0000259" key="5">
    <source>
        <dbReference type="PROSITE" id="PS50109"/>
    </source>
</evidence>
<dbReference type="CDD" id="cd00130">
    <property type="entry name" value="PAS"/>
    <property type="match status" value="1"/>
</dbReference>
<dbReference type="CDD" id="cd00082">
    <property type="entry name" value="HisKA"/>
    <property type="match status" value="1"/>
</dbReference>
<dbReference type="Pfam" id="PF00069">
    <property type="entry name" value="Pkinase"/>
    <property type="match status" value="1"/>
</dbReference>
<dbReference type="InterPro" id="IPR004358">
    <property type="entry name" value="Sig_transdc_His_kin-like_C"/>
</dbReference>
<dbReference type="SMART" id="SM00086">
    <property type="entry name" value="PAC"/>
    <property type="match status" value="1"/>
</dbReference>
<proteinExistence type="predicted"/>
<sequence length="1822" mass="200767">MDLSRYQMHLLRQDAVSALYRATSSDGGAPLLLVTAASPDTVSECHPRFEYVLSLADRLDQKWAATPLSLERHDGREFLVLQDKGGLPLTAELGRPFELGRFLAVATNAAAAVRQVHERGLIHRDLRADRFLADDLGRVWLLGFGKAGPQTNVCELPATARGMADSLPYVSPEQTGRMKRPVDSRSDLYSLGVVFYQMLTGELPFMATDATEWIHSHVARRPIPPRERNEAVPPVLESIVLKLLSKNSDERYQTAAGLVSDLRRCLDSWNSTGALEDFEVGTADGADRLNVPDRLYGRSTEMETIASAFDFVRSEGGKAVALVSGPTGVGKSSLIRELRKLISSSECMFASGKFDQYTRDIPYATIAQAFRGLVRQILALGESELGRWRTTLLASLGPNAQLMINLIPELALVIGEQPPAPELQPHEAKARFNLVFQRFIEVFARAEHPLVLFIDDVQWLDVATIELIKTITLDDHVRHLFLIFAYRDDEVQAGHPVLGAREALRNGIRHFEEVKLGPLDEAEIAQLLADILRREIGSVAFLAQLVGQKTGGNPFFVLHFLEALELEGQLAFDQKRGEWTWDESRISATRITDNVADLVVSKLGRLPSRALEIVKLMSCLGNGASAEIIAVITGKTQQQIAEILQEAVAGGLLFRSEDDFVLVHDRVQEEAYRMIPQAERPEIHFRIGQALLSNLPPDALKTRIFQVADQLARGLGQVLSGDESVQIAEAFLDAGRLAKANVAYHAALKYLRTGLSLLGDDAWEQYDLRFALELQQAECEFLTGEHAVAETHLGGLAAHARNRVDRGAVVGLRSSLNLTLGDQDKAVEVALEYLRDFGIEWTAHPADDEVRAGVEELYRQLAGRPVNKLVELPRMRDPDWLAAMEVLAYTILPAIVTDRNLEDLIYAKMVSLSLSHGNCDASCYAYVSVIIPLGLRFGDYETGKHFGKLGLDLVDSHGLDRFKARVYSCYGCFVVPWTQHLPASEHYSRQAMAVAIAGADVVFSVAPAQALVSHLLVGGVPLDMVQRDAQSFLVGARRTGFSLAADGAVAQLLLIRELGGFDRPETGDALPEMNSFESYLQEAGDRLKIVSEWHWIYRMQARFLSGDYPGVLEAARRTGGAVHVRSFIEIAEFHFYKALAHATLATEANKADRVSHLEAIRSHRVQIDAWARSSPENFTNRSLLLAAEAARLDDRQVEALQLYEEAAGSARHYGFVQNEGLANELAARFCAHLGLRATADNFLRSARSCYVRWGALAKVRQLDEQWPGLIEQTEKANSVLADSQPLDMAAVFTMSQAVSGEILLDRLIERLMITVLEHSGAVRGLLLLPRDGQMQIVAEAVTDDDRISVRLENFTRSLPETVLAYVTRTQEVVILDGVLNDSFASDPYFQDAPSTSILCVPIVKLKQLVGVLFLENGLSTNLFTQEQVAVLELLASQAAISLENAGLYQAARDTQEKARRAAEELRQAYDMIPALAWTSDIDGTLLSFNKRWYDFTGLTREQSMGEGWARAIHPEDIGKVQRKWAEVLHLGEAGEIEARMRRSDGAVRTFLIRATPMRDEHGAIIKWYGTNIDIDDLKRMEEAQSLLARAGRLTALGELTASIAHEVNQPLMAIVMNAATCLKWLSEDQIDVGEAREAAERIIRDGHRAGDVIASIRALARKAPLSMEILEVNSMIESVIVLTRGELQRQGIVLSTDLDPSAGAVVGDRIQLQQVVLNLILNAAEAMASVPGGKRQLHLRTERRDDGKVLIVVADSGTGVDPQKSDQIFDAFFTTKEAGLGMGLSICRSIVEAHGGTLWVAPNEPTGSVFSFTLKGGAVVQT</sequence>
<dbReference type="SMART" id="SM00220">
    <property type="entry name" value="S_TKc"/>
    <property type="match status" value="1"/>
</dbReference>
<dbReference type="NCBIfam" id="TIGR00229">
    <property type="entry name" value="sensory_box"/>
    <property type="match status" value="1"/>
</dbReference>
<dbReference type="FunFam" id="3.30.450.20:FF:000099">
    <property type="entry name" value="Sensory box sensor histidine kinase"/>
    <property type="match status" value="1"/>
</dbReference>
<evidence type="ECO:0000259" key="4">
    <source>
        <dbReference type="PROSITE" id="PS50011"/>
    </source>
</evidence>
<name>K0Q3J7_9HYPH</name>
<evidence type="ECO:0000313" key="9">
    <source>
        <dbReference type="Proteomes" id="UP000009319"/>
    </source>
</evidence>
<dbReference type="Proteomes" id="UP000009319">
    <property type="component" value="Unassembled WGS sequence"/>
</dbReference>
<dbReference type="PROSITE" id="PS50112">
    <property type="entry name" value="PAS"/>
    <property type="match status" value="1"/>
</dbReference>
<dbReference type="InterPro" id="IPR013655">
    <property type="entry name" value="PAS_fold_3"/>
</dbReference>
<evidence type="ECO:0000313" key="8">
    <source>
        <dbReference type="EMBL" id="CCM77279.1"/>
    </source>
</evidence>
<dbReference type="PROSITE" id="PS50113">
    <property type="entry name" value="PAC"/>
    <property type="match status" value="1"/>
</dbReference>
<dbReference type="Pfam" id="PF13191">
    <property type="entry name" value="AAA_16"/>
    <property type="match status" value="1"/>
</dbReference>
<dbReference type="EMBL" id="CANI01000028">
    <property type="protein sequence ID" value="CCM77279.1"/>
    <property type="molecule type" value="Genomic_DNA"/>
</dbReference>
<dbReference type="Pfam" id="PF02518">
    <property type="entry name" value="HATPase_c"/>
    <property type="match status" value="1"/>
</dbReference>
<dbReference type="PANTHER" id="PTHR43642:SF1">
    <property type="entry name" value="HYBRID SIGNAL TRANSDUCTION HISTIDINE KINASE G"/>
    <property type="match status" value="1"/>
</dbReference>
<evidence type="ECO:0000256" key="1">
    <source>
        <dbReference type="ARBA" id="ARBA00000085"/>
    </source>
</evidence>
<evidence type="ECO:0000259" key="6">
    <source>
        <dbReference type="PROSITE" id="PS50112"/>
    </source>
</evidence>
<dbReference type="InterPro" id="IPR003661">
    <property type="entry name" value="HisK_dim/P_dom"/>
</dbReference>
<dbReference type="eggNOG" id="COG2203">
    <property type="taxonomic scope" value="Bacteria"/>
</dbReference>